<reference evidence="2" key="1">
    <citation type="submission" date="2020-02" db="EMBL/GenBank/DDBJ databases">
        <authorList>
            <person name="Meier V. D."/>
        </authorList>
    </citation>
    <scope>NUCLEOTIDE SEQUENCE</scope>
    <source>
        <strain evidence="2">AVDCRST_MAG93</strain>
    </source>
</reference>
<evidence type="ECO:0000313" key="2">
    <source>
        <dbReference type="EMBL" id="CAA9299935.1"/>
    </source>
</evidence>
<accession>A0A6J4KBE3</accession>
<dbReference type="EMBL" id="CADCTR010001524">
    <property type="protein sequence ID" value="CAA9299935.1"/>
    <property type="molecule type" value="Genomic_DNA"/>
</dbReference>
<evidence type="ECO:0000256" key="1">
    <source>
        <dbReference type="SAM" id="MobiDB-lite"/>
    </source>
</evidence>
<dbReference type="AlphaFoldDB" id="A0A6J4KBE3"/>
<gene>
    <name evidence="2" type="ORF">AVDCRST_MAG93-4519</name>
</gene>
<organism evidence="2">
    <name type="scientific">uncultured Chloroflexia bacterium</name>
    <dbReference type="NCBI Taxonomy" id="1672391"/>
    <lineage>
        <taxon>Bacteria</taxon>
        <taxon>Bacillati</taxon>
        <taxon>Chloroflexota</taxon>
        <taxon>Chloroflexia</taxon>
        <taxon>environmental samples</taxon>
    </lineage>
</organism>
<sequence length="66" mass="7539">MSSRPVSSRRRWSRQQRGHLGYQRPPGYSSYLPARMLHERATCGLAGGKKGRPTFWKEAELAGEYS</sequence>
<name>A0A6J4KBE3_9CHLR</name>
<feature type="compositionally biased region" description="Basic residues" evidence="1">
    <location>
        <begin position="7"/>
        <end position="17"/>
    </location>
</feature>
<proteinExistence type="predicted"/>
<protein>
    <submittedName>
        <fullName evidence="2">Uncharacterized protein</fullName>
    </submittedName>
</protein>
<feature type="region of interest" description="Disordered" evidence="1">
    <location>
        <begin position="1"/>
        <end position="27"/>
    </location>
</feature>